<evidence type="ECO:0000313" key="2">
    <source>
        <dbReference type="Proteomes" id="UP000011776"/>
    </source>
</evidence>
<evidence type="ECO:0000313" key="1">
    <source>
        <dbReference type="EMBL" id="EMG08122.1"/>
    </source>
</evidence>
<organism evidence="1 2">
    <name type="scientific">Leptospira interrogans serovar Grippotyphosa str. LT2186</name>
    <dbReference type="NCBI Taxonomy" id="1001599"/>
    <lineage>
        <taxon>Bacteria</taxon>
        <taxon>Pseudomonadati</taxon>
        <taxon>Spirochaetota</taxon>
        <taxon>Spirochaetia</taxon>
        <taxon>Leptospirales</taxon>
        <taxon>Leptospiraceae</taxon>
        <taxon>Leptospira</taxon>
    </lineage>
</organism>
<dbReference type="AlphaFoldDB" id="M3HWS5"/>
<name>M3HWS5_LEPIR</name>
<gene>
    <name evidence="1" type="ORF">LEP1GSC151_4930</name>
</gene>
<dbReference type="Gene3D" id="2.40.420.20">
    <property type="match status" value="1"/>
</dbReference>
<dbReference type="BioCyc" id="LINT1001599:G11K9-1787-MONOMER"/>
<proteinExistence type="predicted"/>
<sequence>MERVIRNEVKLGSQSEGKIVISEGLTEGDVVLLERISQLRDGMSVNPYFDKR</sequence>
<dbReference type="Proteomes" id="UP000011776">
    <property type="component" value="Unassembled WGS sequence"/>
</dbReference>
<protein>
    <submittedName>
        <fullName evidence="1">Uncharacterized protein</fullName>
    </submittedName>
</protein>
<reference evidence="1 2" key="1">
    <citation type="submission" date="2013-02" db="EMBL/GenBank/DDBJ databases">
        <authorList>
            <person name="Harkins D.M."/>
            <person name="Durkin A.S."/>
            <person name="Brinkac L.M."/>
            <person name="Haft D.H."/>
            <person name="Selengut J.D."/>
            <person name="Sanka R."/>
            <person name="DePew J."/>
            <person name="Purushe J."/>
            <person name="Tulsiani S.M."/>
            <person name="Graham G.C."/>
            <person name="Burns M.-A."/>
            <person name="Dohnt M.F."/>
            <person name="Smythe L.D."/>
            <person name="McKay D.B."/>
            <person name="Craig S.B."/>
            <person name="Vinetz J.M."/>
            <person name="Sutton G.G."/>
            <person name="Nierman W.C."/>
            <person name="Fouts D.E."/>
        </authorList>
    </citation>
    <scope>NUCLEOTIDE SEQUENCE [LARGE SCALE GENOMIC DNA]</scope>
    <source>
        <strain evidence="1 2">LT2186</strain>
    </source>
</reference>
<dbReference type="EMBL" id="AFME02000411">
    <property type="protein sequence ID" value="EMG08122.1"/>
    <property type="molecule type" value="Genomic_DNA"/>
</dbReference>
<accession>M3HWS5</accession>
<comment type="caution">
    <text evidence="1">The sequence shown here is derived from an EMBL/GenBank/DDBJ whole genome shotgun (WGS) entry which is preliminary data.</text>
</comment>